<comment type="caution">
    <text evidence="3">The sequence shown here is derived from an EMBL/GenBank/DDBJ whole genome shotgun (WGS) entry which is preliminary data.</text>
</comment>
<sequence>MSGVTDLKQLLSGMRPSLVEGEFVYCTVPTSALSDHMHLEPVGFFREREGVTLILPLAAAREAGLATAPAMRMITLEIHSSLEAVGLTAAFATALGNEGISANVVAAYYHDHIFVPASDAERAVTALRALSAAQGPV</sequence>
<dbReference type="EMBL" id="JACHBG010000001">
    <property type="protein sequence ID" value="MBB6482941.1"/>
    <property type="molecule type" value="Genomic_DNA"/>
</dbReference>
<feature type="domain" description="CASTOR ACT" evidence="2">
    <location>
        <begin position="72"/>
        <end position="128"/>
    </location>
</feature>
<proteinExistence type="predicted"/>
<dbReference type="AlphaFoldDB" id="A0A7X0INU3"/>
<organism evidence="3 4">
    <name type="scientific">Rhizobium lusitanum</name>
    <dbReference type="NCBI Taxonomy" id="293958"/>
    <lineage>
        <taxon>Bacteria</taxon>
        <taxon>Pseudomonadati</taxon>
        <taxon>Pseudomonadota</taxon>
        <taxon>Alphaproteobacteria</taxon>
        <taxon>Hyphomicrobiales</taxon>
        <taxon>Rhizobiaceae</taxon>
        <taxon>Rhizobium/Agrobacterium group</taxon>
        <taxon>Rhizobium</taxon>
    </lineage>
</organism>
<name>A0A7X0INU3_9HYPH</name>
<dbReference type="PANTHER" id="PTHR39199">
    <property type="entry name" value="BLR5128 PROTEIN"/>
    <property type="match status" value="1"/>
</dbReference>
<protein>
    <recommendedName>
        <fullName evidence="5">Aspartate kinase</fullName>
    </recommendedName>
</protein>
<dbReference type="Gene3D" id="3.30.2130.10">
    <property type="entry name" value="VC0802-like"/>
    <property type="match status" value="1"/>
</dbReference>
<dbReference type="RefSeq" id="WP_184700897.1">
    <property type="nucleotide sequence ID" value="NZ_JACHBG010000001.1"/>
</dbReference>
<reference evidence="3 4" key="1">
    <citation type="submission" date="2020-08" db="EMBL/GenBank/DDBJ databases">
        <title>Genomic Encyclopedia of Type Strains, Phase IV (KMG-V): Genome sequencing to study the core and pangenomes of soil and plant-associated prokaryotes.</title>
        <authorList>
            <person name="Whitman W."/>
        </authorList>
    </citation>
    <scope>NUCLEOTIDE SEQUENCE [LARGE SCALE GENOMIC DNA]</scope>
    <source>
        <strain evidence="3 4">SEMIA 4060</strain>
    </source>
</reference>
<dbReference type="Pfam" id="PF13840">
    <property type="entry name" value="ACT_7"/>
    <property type="match status" value="1"/>
</dbReference>
<dbReference type="InterPro" id="IPR018717">
    <property type="entry name" value="DUF2241"/>
</dbReference>
<dbReference type="InterPro" id="IPR027795">
    <property type="entry name" value="CASTOR_ACT_dom"/>
</dbReference>
<evidence type="ECO:0000313" key="3">
    <source>
        <dbReference type="EMBL" id="MBB6482941.1"/>
    </source>
</evidence>
<evidence type="ECO:0008006" key="5">
    <source>
        <dbReference type="Google" id="ProtNLM"/>
    </source>
</evidence>
<evidence type="ECO:0000313" key="4">
    <source>
        <dbReference type="Proteomes" id="UP000565576"/>
    </source>
</evidence>
<dbReference type="InterPro" id="IPR045865">
    <property type="entry name" value="ACT-like_dom_sf"/>
</dbReference>
<gene>
    <name evidence="3" type="ORF">GGD46_000184</name>
</gene>
<evidence type="ECO:0000259" key="1">
    <source>
        <dbReference type="Pfam" id="PF10000"/>
    </source>
</evidence>
<feature type="domain" description="DUF2241" evidence="1">
    <location>
        <begin position="2"/>
        <end position="68"/>
    </location>
</feature>
<evidence type="ECO:0000259" key="2">
    <source>
        <dbReference type="Pfam" id="PF13840"/>
    </source>
</evidence>
<accession>A0A7X0INU3</accession>
<dbReference type="Pfam" id="PF10000">
    <property type="entry name" value="ACT_3"/>
    <property type="match status" value="1"/>
</dbReference>
<dbReference type="Proteomes" id="UP000565576">
    <property type="component" value="Unassembled WGS sequence"/>
</dbReference>
<dbReference type="PANTHER" id="PTHR39199:SF1">
    <property type="entry name" value="BLR5128 PROTEIN"/>
    <property type="match status" value="1"/>
</dbReference>
<dbReference type="SUPFAM" id="SSF55021">
    <property type="entry name" value="ACT-like"/>
    <property type="match status" value="2"/>
</dbReference>